<dbReference type="PANTHER" id="PTHR11717">
    <property type="entry name" value="LOW MOLECULAR WEIGHT PROTEIN TYROSINE PHOSPHATASE"/>
    <property type="match status" value="1"/>
</dbReference>
<gene>
    <name evidence="8" type="ORF">SAMN05216189_1007152</name>
    <name evidence="9" type="ORF">SAMN06295949_110152</name>
</gene>
<evidence type="ECO:0000313" key="10">
    <source>
        <dbReference type="Proteomes" id="UP000198309"/>
    </source>
</evidence>
<feature type="active site" evidence="6">
    <location>
        <position position="25"/>
    </location>
</feature>
<dbReference type="PRINTS" id="PR00719">
    <property type="entry name" value="LMWPTPASE"/>
</dbReference>
<protein>
    <recommendedName>
        <fullName evidence="2">protein-tyrosine-phosphatase</fullName>
        <ecNumber evidence="2">3.1.3.48</ecNumber>
    </recommendedName>
</protein>
<evidence type="ECO:0000313" key="11">
    <source>
        <dbReference type="Proteomes" id="UP000199693"/>
    </source>
</evidence>
<comment type="catalytic activity">
    <reaction evidence="5">
        <text>O-phospho-L-tyrosyl-[protein] + H2O = L-tyrosyl-[protein] + phosphate</text>
        <dbReference type="Rhea" id="RHEA:10684"/>
        <dbReference type="Rhea" id="RHEA-COMP:10136"/>
        <dbReference type="Rhea" id="RHEA-COMP:20101"/>
        <dbReference type="ChEBI" id="CHEBI:15377"/>
        <dbReference type="ChEBI" id="CHEBI:43474"/>
        <dbReference type="ChEBI" id="CHEBI:46858"/>
        <dbReference type="ChEBI" id="CHEBI:61978"/>
        <dbReference type="EC" id="3.1.3.48"/>
    </reaction>
</comment>
<dbReference type="AlphaFoldDB" id="A0A239IQY9"/>
<reference evidence="9 10" key="2">
    <citation type="submission" date="2017-06" db="EMBL/GenBank/DDBJ databases">
        <authorList>
            <person name="Varghese N."/>
            <person name="Submissions S."/>
        </authorList>
    </citation>
    <scope>NUCLEOTIDE SEQUENCE [LARGE SCALE GENOMIC DNA]</scope>
    <source>
        <strain evidence="9 10">RLD-1</strain>
    </source>
</reference>
<reference evidence="8 11" key="1">
    <citation type="submission" date="2016-10" db="EMBL/GenBank/DDBJ databases">
        <authorList>
            <person name="de Groot N.N."/>
        </authorList>
    </citation>
    <scope>NUCLEOTIDE SEQUENCE [LARGE SCALE GENOMIC DNA]</scope>
    <source>
        <strain evidence="8 11">CCM 7361</strain>
    </source>
</reference>
<feature type="domain" description="Phosphotyrosine protein phosphatase I" evidence="7">
    <location>
        <begin position="13"/>
        <end position="153"/>
    </location>
</feature>
<feature type="active site" description="Proton donor" evidence="6">
    <location>
        <position position="127"/>
    </location>
</feature>
<evidence type="ECO:0000313" key="9">
    <source>
        <dbReference type="EMBL" id="SNS95812.1"/>
    </source>
</evidence>
<comment type="similarity">
    <text evidence="1">Belongs to the low molecular weight phosphotyrosine protein phosphatase family.</text>
</comment>
<dbReference type="InterPro" id="IPR036196">
    <property type="entry name" value="Ptyr_pPase_sf"/>
</dbReference>
<evidence type="ECO:0000256" key="5">
    <source>
        <dbReference type="ARBA" id="ARBA00051722"/>
    </source>
</evidence>
<sequence length="165" mass="18591">MHVCRIKEVPVFKRILVVCVGNICRSPTAEHLLRQRLAGSDILVSSAGLGALVDKPIEKHALAVLQQHGEEPHEHRARQLTSSLLRESDLVLVMEKRHLQGVTQIAPEARGKTFLLGKWQEDLEIPDPYRQSTAVFEHAYALIEQGVDAWAKRIRPNRQASLTKK</sequence>
<evidence type="ECO:0000259" key="7">
    <source>
        <dbReference type="SMART" id="SM00226"/>
    </source>
</evidence>
<keyword evidence="4" id="KW-0904">Protein phosphatase</keyword>
<evidence type="ECO:0000256" key="3">
    <source>
        <dbReference type="ARBA" id="ARBA00022801"/>
    </source>
</evidence>
<name>A0A239IQY9_9PSED</name>
<dbReference type="InterPro" id="IPR017867">
    <property type="entry name" value="Tyr_phospatase_low_mol_wt"/>
</dbReference>
<dbReference type="PANTHER" id="PTHR11717:SF31">
    <property type="entry name" value="LOW MOLECULAR WEIGHT PROTEIN-TYROSINE-PHOSPHATASE ETP-RELATED"/>
    <property type="match status" value="1"/>
</dbReference>
<evidence type="ECO:0000256" key="1">
    <source>
        <dbReference type="ARBA" id="ARBA00011063"/>
    </source>
</evidence>
<evidence type="ECO:0000313" key="8">
    <source>
        <dbReference type="EMBL" id="SDI66451.1"/>
    </source>
</evidence>
<dbReference type="InterPro" id="IPR050438">
    <property type="entry name" value="LMW_PTPase"/>
</dbReference>
<evidence type="ECO:0000256" key="2">
    <source>
        <dbReference type="ARBA" id="ARBA00013064"/>
    </source>
</evidence>
<evidence type="ECO:0000256" key="4">
    <source>
        <dbReference type="ARBA" id="ARBA00022912"/>
    </source>
</evidence>
<dbReference type="EC" id="3.1.3.48" evidence="2"/>
<dbReference type="SUPFAM" id="SSF52788">
    <property type="entry name" value="Phosphotyrosine protein phosphatases I"/>
    <property type="match status" value="1"/>
</dbReference>
<dbReference type="Pfam" id="PF01451">
    <property type="entry name" value="LMWPc"/>
    <property type="match status" value="1"/>
</dbReference>
<organism evidence="8 11">
    <name type="scientific">Pseudomonas delhiensis</name>
    <dbReference type="NCBI Taxonomy" id="366289"/>
    <lineage>
        <taxon>Bacteria</taxon>
        <taxon>Pseudomonadati</taxon>
        <taxon>Pseudomonadota</taxon>
        <taxon>Gammaproteobacteria</taxon>
        <taxon>Pseudomonadales</taxon>
        <taxon>Pseudomonadaceae</taxon>
        <taxon>Pseudomonas</taxon>
    </lineage>
</organism>
<keyword evidence="10" id="KW-1185">Reference proteome</keyword>
<feature type="active site" evidence="6">
    <location>
        <position position="19"/>
    </location>
</feature>
<dbReference type="Gene3D" id="3.40.50.2300">
    <property type="match status" value="1"/>
</dbReference>
<proteinExistence type="inferred from homology"/>
<dbReference type="GO" id="GO:0004725">
    <property type="term" value="F:protein tyrosine phosphatase activity"/>
    <property type="evidence" value="ECO:0007669"/>
    <property type="project" value="UniProtKB-EC"/>
</dbReference>
<accession>A0A239IQY9</accession>
<dbReference type="CDD" id="cd16343">
    <property type="entry name" value="LMWPTP"/>
    <property type="match status" value="1"/>
</dbReference>
<dbReference type="EMBL" id="FZPC01000010">
    <property type="protein sequence ID" value="SNS95812.1"/>
    <property type="molecule type" value="Genomic_DNA"/>
</dbReference>
<keyword evidence="3" id="KW-0378">Hydrolase</keyword>
<dbReference type="SMART" id="SM00226">
    <property type="entry name" value="LMWPc"/>
    <property type="match status" value="1"/>
</dbReference>
<dbReference type="Proteomes" id="UP000199693">
    <property type="component" value="Unassembled WGS sequence"/>
</dbReference>
<dbReference type="EMBL" id="FNEC01000007">
    <property type="protein sequence ID" value="SDI66451.1"/>
    <property type="molecule type" value="Genomic_DNA"/>
</dbReference>
<dbReference type="InterPro" id="IPR023485">
    <property type="entry name" value="Ptyr_pPase"/>
</dbReference>
<evidence type="ECO:0000256" key="6">
    <source>
        <dbReference type="PIRSR" id="PIRSR617867-1"/>
    </source>
</evidence>
<dbReference type="Proteomes" id="UP000198309">
    <property type="component" value="Unassembled WGS sequence"/>
</dbReference>